<feature type="transmembrane region" description="Helical" evidence="8">
    <location>
        <begin position="79"/>
        <end position="99"/>
    </location>
</feature>
<dbReference type="PANTHER" id="PTHR43394">
    <property type="entry name" value="ATP-DEPENDENT PERMEASE MDL1, MITOCHONDRIAL"/>
    <property type="match status" value="1"/>
</dbReference>
<name>A0A1L4FT71_9BACT</name>
<evidence type="ECO:0000256" key="2">
    <source>
        <dbReference type="ARBA" id="ARBA00005417"/>
    </source>
</evidence>
<dbReference type="PANTHER" id="PTHR43394:SF1">
    <property type="entry name" value="ATP-BINDING CASSETTE SUB-FAMILY B MEMBER 10, MITOCHONDRIAL"/>
    <property type="match status" value="1"/>
</dbReference>
<dbReference type="PROSITE" id="PS50893">
    <property type="entry name" value="ABC_TRANSPORTER_2"/>
    <property type="match status" value="1"/>
</dbReference>
<evidence type="ECO:0000256" key="1">
    <source>
        <dbReference type="ARBA" id="ARBA00004651"/>
    </source>
</evidence>
<organism evidence="11 12">
    <name type="scientific">Mycoplasmopsis pullorum</name>
    <dbReference type="NCBI Taxonomy" id="48003"/>
    <lineage>
        <taxon>Bacteria</taxon>
        <taxon>Bacillati</taxon>
        <taxon>Mycoplasmatota</taxon>
        <taxon>Mycoplasmoidales</taxon>
        <taxon>Metamycoplasmataceae</taxon>
        <taxon>Mycoplasmopsis</taxon>
    </lineage>
</organism>
<dbReference type="GO" id="GO:0005886">
    <property type="term" value="C:plasma membrane"/>
    <property type="evidence" value="ECO:0007669"/>
    <property type="project" value="UniProtKB-SubCell"/>
</dbReference>
<dbReference type="GO" id="GO:0005524">
    <property type="term" value="F:ATP binding"/>
    <property type="evidence" value="ECO:0007669"/>
    <property type="project" value="UniProtKB-KW"/>
</dbReference>
<feature type="transmembrane region" description="Helical" evidence="8">
    <location>
        <begin position="35"/>
        <end position="59"/>
    </location>
</feature>
<dbReference type="InterPro" id="IPR003593">
    <property type="entry name" value="AAA+_ATPase"/>
</dbReference>
<dbReference type="InterPro" id="IPR027417">
    <property type="entry name" value="P-loop_NTPase"/>
</dbReference>
<keyword evidence="7 8" id="KW-0472">Membrane</keyword>
<evidence type="ECO:0000256" key="5">
    <source>
        <dbReference type="ARBA" id="ARBA00022840"/>
    </source>
</evidence>
<gene>
    <name evidence="11" type="ORF">BLA55_02760</name>
</gene>
<dbReference type="STRING" id="48003.BLA55_02760"/>
<evidence type="ECO:0000259" key="9">
    <source>
        <dbReference type="PROSITE" id="PS50893"/>
    </source>
</evidence>
<dbReference type="InterPro" id="IPR036640">
    <property type="entry name" value="ABC1_TM_sf"/>
</dbReference>
<evidence type="ECO:0000256" key="3">
    <source>
        <dbReference type="ARBA" id="ARBA00022692"/>
    </source>
</evidence>
<evidence type="ECO:0000313" key="12">
    <source>
        <dbReference type="Proteomes" id="UP000184322"/>
    </source>
</evidence>
<dbReference type="Proteomes" id="UP000184322">
    <property type="component" value="Chromosome"/>
</dbReference>
<evidence type="ECO:0000259" key="10">
    <source>
        <dbReference type="PROSITE" id="PS50929"/>
    </source>
</evidence>
<keyword evidence="5 11" id="KW-0067">ATP-binding</keyword>
<evidence type="ECO:0000256" key="6">
    <source>
        <dbReference type="ARBA" id="ARBA00022989"/>
    </source>
</evidence>
<keyword evidence="6 8" id="KW-1133">Transmembrane helix</keyword>
<keyword evidence="4" id="KW-0547">Nucleotide-binding</keyword>
<evidence type="ECO:0000256" key="4">
    <source>
        <dbReference type="ARBA" id="ARBA00022741"/>
    </source>
</evidence>
<dbReference type="PROSITE" id="PS50929">
    <property type="entry name" value="ABC_TM1F"/>
    <property type="match status" value="1"/>
</dbReference>
<dbReference type="KEGG" id="mpul:BLA55_02760"/>
<feature type="transmembrane region" description="Helical" evidence="8">
    <location>
        <begin position="272"/>
        <end position="293"/>
    </location>
</feature>
<dbReference type="InterPro" id="IPR003439">
    <property type="entry name" value="ABC_transporter-like_ATP-bd"/>
</dbReference>
<dbReference type="EMBL" id="CP017813">
    <property type="protein sequence ID" value="APJ38831.1"/>
    <property type="molecule type" value="Genomic_DNA"/>
</dbReference>
<evidence type="ECO:0000313" key="11">
    <source>
        <dbReference type="EMBL" id="APJ38831.1"/>
    </source>
</evidence>
<dbReference type="SUPFAM" id="SSF90123">
    <property type="entry name" value="ABC transporter transmembrane region"/>
    <property type="match status" value="1"/>
</dbReference>
<accession>A0A1L4FT71</accession>
<dbReference type="Gene3D" id="1.20.1560.10">
    <property type="entry name" value="ABC transporter type 1, transmembrane domain"/>
    <property type="match status" value="1"/>
</dbReference>
<dbReference type="Pfam" id="PF00664">
    <property type="entry name" value="ABC_membrane"/>
    <property type="match status" value="1"/>
</dbReference>
<keyword evidence="12" id="KW-1185">Reference proteome</keyword>
<dbReference type="GO" id="GO:0016887">
    <property type="term" value="F:ATP hydrolysis activity"/>
    <property type="evidence" value="ECO:0007669"/>
    <property type="project" value="InterPro"/>
</dbReference>
<evidence type="ECO:0000256" key="8">
    <source>
        <dbReference type="SAM" id="Phobius"/>
    </source>
</evidence>
<protein>
    <submittedName>
        <fullName evidence="11">ABC transporter ATP-binding protein</fullName>
    </submittedName>
</protein>
<proteinExistence type="inferred from homology"/>
<comment type="similarity">
    <text evidence="2">Belongs to the ABC transporter superfamily.</text>
</comment>
<dbReference type="SMART" id="SM00382">
    <property type="entry name" value="AAA"/>
    <property type="match status" value="1"/>
</dbReference>
<dbReference type="AlphaFoldDB" id="A0A1L4FT71"/>
<dbReference type="GO" id="GO:0015421">
    <property type="term" value="F:ABC-type oligopeptide transporter activity"/>
    <property type="evidence" value="ECO:0007669"/>
    <property type="project" value="TreeGrafter"/>
</dbReference>
<reference evidence="12" key="1">
    <citation type="submission" date="2016-10" db="EMBL/GenBank/DDBJ databases">
        <authorList>
            <person name="Beylefeld A."/>
            <person name="Abolnik C."/>
        </authorList>
    </citation>
    <scope>NUCLEOTIDE SEQUENCE [LARGE SCALE GENOMIC DNA]</scope>
    <source>
        <strain evidence="12">B359_6</strain>
    </source>
</reference>
<feature type="transmembrane region" description="Helical" evidence="8">
    <location>
        <begin position="171"/>
        <end position="204"/>
    </location>
</feature>
<dbReference type="InterPro" id="IPR011527">
    <property type="entry name" value="ABC1_TM_dom"/>
</dbReference>
<comment type="subcellular location">
    <subcellularLocation>
        <location evidence="1">Cell membrane</location>
        <topology evidence="1">Multi-pass membrane protein</topology>
    </subcellularLocation>
</comment>
<feature type="domain" description="ABC transporter" evidence="9">
    <location>
        <begin position="377"/>
        <end position="613"/>
    </location>
</feature>
<keyword evidence="3 8" id="KW-0812">Transmembrane</keyword>
<sequence>MLRKKIKEKPKSNSDFSSVSVFFRLISYLKYQKKLFLVGLLFSFLNALFYVVGSFYVGYIFREHFDLIIQSDSGANFNLTKFSIDIAIFILSFILYGALRYSESVIYVRLSFNSAAKMRKEAMEKLLNMPISYYDQKKAGDLISTLINDINNVGNTIFNTINNFFYNFFNILLSVITMMLVSSVLTVIIVPVALGLFSVSILVIKRAQPHFVRVQNLFGELNGYVEEILHNIKIMNAFDRRDFIFDNLKVITRNIKLIAFKGDTVARSSEPWFGMVAYTVQLLIIIISISFYLNKVPMYGIKAFGLDQHGYATSGTIVTYIFLNWNFIGPFQNLLSTNFSIQVGFASTYRIFKIIHLPNDSTKELEHLKLTNVRGEIEFKDVYFKYLPESPTWQLKNANFTVKPGEKIALVGPTGSGKTTIINLINKFYNYQQGSITVDGLELKNIDSNNLRDNISIVSQDSFLLNDTIMNNFLVSNPKLTTEQIKDVAHLTQADHFINLLPNSYDTMIENGGNEFSQGQKQILSITRALLANRPILILDEATSNIDSITEKIIQRSLDKLMENKTCFIIAHRLSTIKNVDKILVIKDGNIIEIGNHQELIEQKGFYYNLYTSSFE</sequence>
<dbReference type="Pfam" id="PF00005">
    <property type="entry name" value="ABC_tran"/>
    <property type="match status" value="1"/>
</dbReference>
<dbReference type="SUPFAM" id="SSF52540">
    <property type="entry name" value="P-loop containing nucleoside triphosphate hydrolases"/>
    <property type="match status" value="1"/>
</dbReference>
<feature type="domain" description="ABC transmembrane type-1" evidence="10">
    <location>
        <begin position="37"/>
        <end position="336"/>
    </location>
</feature>
<dbReference type="FunFam" id="3.40.50.300:FF:000218">
    <property type="entry name" value="Multidrug ABC transporter ATP-binding protein"/>
    <property type="match status" value="1"/>
</dbReference>
<evidence type="ECO:0000256" key="7">
    <source>
        <dbReference type="ARBA" id="ARBA00023136"/>
    </source>
</evidence>
<dbReference type="Gene3D" id="3.40.50.300">
    <property type="entry name" value="P-loop containing nucleotide triphosphate hydrolases"/>
    <property type="match status" value="1"/>
</dbReference>
<dbReference type="InterPro" id="IPR039421">
    <property type="entry name" value="Type_1_exporter"/>
</dbReference>